<feature type="domain" description="Beta-galactosidase trimerisation" evidence="8">
    <location>
        <begin position="386"/>
        <end position="612"/>
    </location>
</feature>
<evidence type="ECO:0000256" key="5">
    <source>
        <dbReference type="ARBA" id="ARBA00023295"/>
    </source>
</evidence>
<dbReference type="Gene3D" id="3.20.20.80">
    <property type="entry name" value="Glycosidases"/>
    <property type="match status" value="1"/>
</dbReference>
<comment type="catalytic activity">
    <reaction evidence="1 6">
        <text>Hydrolysis of terminal non-reducing beta-D-galactose residues in beta-D-galactosides.</text>
        <dbReference type="EC" id="3.2.1.23"/>
    </reaction>
</comment>
<dbReference type="Pfam" id="PF08532">
    <property type="entry name" value="Glyco_hydro_42M"/>
    <property type="match status" value="1"/>
</dbReference>
<dbReference type="EC" id="3.2.1.23" evidence="3 6"/>
<evidence type="ECO:0000256" key="4">
    <source>
        <dbReference type="ARBA" id="ARBA00022801"/>
    </source>
</evidence>
<keyword evidence="4 6" id="KW-0378">Hydrolase</keyword>
<evidence type="ECO:0000256" key="3">
    <source>
        <dbReference type="ARBA" id="ARBA00012756"/>
    </source>
</evidence>
<dbReference type="InterPro" id="IPR013738">
    <property type="entry name" value="Beta_galactosidase_Trimer"/>
</dbReference>
<dbReference type="InterPro" id="IPR013529">
    <property type="entry name" value="Glyco_hydro_42_N"/>
</dbReference>
<dbReference type="CDD" id="cd03143">
    <property type="entry name" value="A4_beta-galactosidase_middle_domain"/>
    <property type="match status" value="1"/>
</dbReference>
<dbReference type="SUPFAM" id="SSF51445">
    <property type="entry name" value="(Trans)glycosidases"/>
    <property type="match status" value="1"/>
</dbReference>
<evidence type="ECO:0000313" key="9">
    <source>
        <dbReference type="EMBL" id="UUI64463.1"/>
    </source>
</evidence>
<comment type="similarity">
    <text evidence="2 6">Belongs to the glycosyl hydrolase 42 family.</text>
</comment>
<reference evidence="9 10" key="1">
    <citation type="submission" date="2022-07" db="EMBL/GenBank/DDBJ databases">
        <title>Novel species in genus cellulomonas.</title>
        <authorList>
            <person name="Ye L."/>
        </authorList>
    </citation>
    <scope>NUCLEOTIDE SEQUENCE [LARGE SCALE GENOMIC DNA]</scope>
    <source>
        <strain evidence="10">zg-Y908</strain>
    </source>
</reference>
<name>A0ABY5K7T2_9CELL</name>
<feature type="domain" description="Glycoside hydrolase family 42 N-terminal" evidence="7">
    <location>
        <begin position="7"/>
        <end position="375"/>
    </location>
</feature>
<protein>
    <recommendedName>
        <fullName evidence="3 6">Beta-galactosidase</fullName>
        <shortName evidence="6">Beta-gal</shortName>
        <ecNumber evidence="3 6">3.2.1.23</ecNumber>
    </recommendedName>
</protein>
<evidence type="ECO:0000259" key="7">
    <source>
        <dbReference type="Pfam" id="PF02449"/>
    </source>
</evidence>
<evidence type="ECO:0000256" key="2">
    <source>
        <dbReference type="ARBA" id="ARBA00005940"/>
    </source>
</evidence>
<evidence type="ECO:0000313" key="10">
    <source>
        <dbReference type="Proteomes" id="UP001317322"/>
    </source>
</evidence>
<dbReference type="InterPro" id="IPR017853">
    <property type="entry name" value="GH"/>
</dbReference>
<dbReference type="Gene3D" id="3.40.50.880">
    <property type="match status" value="1"/>
</dbReference>
<dbReference type="PIRSF" id="PIRSF001084">
    <property type="entry name" value="B-galactosidase"/>
    <property type="match status" value="1"/>
</dbReference>
<evidence type="ECO:0000256" key="1">
    <source>
        <dbReference type="ARBA" id="ARBA00001412"/>
    </source>
</evidence>
<keyword evidence="10" id="KW-1185">Reference proteome</keyword>
<dbReference type="SUPFAM" id="SSF52317">
    <property type="entry name" value="Class I glutamine amidotransferase-like"/>
    <property type="match status" value="1"/>
</dbReference>
<dbReference type="Pfam" id="PF02449">
    <property type="entry name" value="Glyco_hydro_42"/>
    <property type="match status" value="1"/>
</dbReference>
<evidence type="ECO:0000259" key="8">
    <source>
        <dbReference type="Pfam" id="PF08532"/>
    </source>
</evidence>
<dbReference type="RefSeq" id="WP_227566574.1">
    <property type="nucleotide sequence ID" value="NZ_CP101989.1"/>
</dbReference>
<gene>
    <name evidence="9" type="ORF">NP075_15270</name>
</gene>
<dbReference type="EMBL" id="CP101989">
    <property type="protein sequence ID" value="UUI64463.1"/>
    <property type="molecule type" value="Genomic_DNA"/>
</dbReference>
<dbReference type="InterPro" id="IPR029062">
    <property type="entry name" value="Class_I_gatase-like"/>
</dbReference>
<keyword evidence="5 6" id="KW-0326">Glycosidase</keyword>
<organism evidence="9 10">
    <name type="scientific">Cellulomonas wangsupingiae</name>
    <dbReference type="NCBI Taxonomy" id="2968085"/>
    <lineage>
        <taxon>Bacteria</taxon>
        <taxon>Bacillati</taxon>
        <taxon>Actinomycetota</taxon>
        <taxon>Actinomycetes</taxon>
        <taxon>Micrococcales</taxon>
        <taxon>Cellulomonadaceae</taxon>
        <taxon>Cellulomonas</taxon>
    </lineage>
</organism>
<dbReference type="PANTHER" id="PTHR36447">
    <property type="entry name" value="BETA-GALACTOSIDASE GANA"/>
    <property type="match status" value="1"/>
</dbReference>
<dbReference type="Proteomes" id="UP001317322">
    <property type="component" value="Chromosome"/>
</dbReference>
<evidence type="ECO:0000256" key="6">
    <source>
        <dbReference type="PIRNR" id="PIRNR001084"/>
    </source>
</evidence>
<dbReference type="InterPro" id="IPR003476">
    <property type="entry name" value="Glyco_hydro_42"/>
</dbReference>
<dbReference type="PANTHER" id="PTHR36447:SF1">
    <property type="entry name" value="BETA-GALACTOSIDASE GANA"/>
    <property type="match status" value="1"/>
</dbReference>
<accession>A0ABY5K7T2</accession>
<proteinExistence type="inferred from homology"/>
<sequence>MIRYGCDYNPEQWDAATIEEDVRLMAEAGVDLVTLGVFAWAELEPRPGEYTFTWLDDLLDRLGDAGIDVDLATATASTPAWLGDVDDELGSVDRWGRRRAGGARGHHCPTSEAYQVASLRLTSVLAERYARDPRVVMWHSGNEYGGPESCRCDRCGRAFVAWLRRRYGDLDALNAAWGTAFWSLRLSRWEHVHPPRATSDLHNPAHVLDWDRFRSDLLRAQFRAERDLIKAVNPDAPVMTNFMGLFPDLDYWAWARDEDLVTDDTYPDPADPRGAQDNALHLDLMRSLGEGKPFLVLEQAVGAVQWRDVNTPKRPGQYRLWSWQAVARGAQGVCQFQWRASVRGAETFHSAMVGHAGATGPRWQEVVRLGGELAALDVGADERVDADVAILLDWHSQWARRAAHTPDDDAPDAELRRWHAAFFELGIPTDFVSVDSDLSGYRLLVLPSHFLVSQATAERITAYVEQGGHVVGTYLTGVVDDTQGVHAGGYPGPLSELFGVRVLEHWPLPVQAPPPVPAAARISTAVGAPQAGRVVSWQWGELEYARFVERTELLAADGNDAALALAAFVDGDLAGSPAVVTRPRGAGRATYVALSLAEEALLTVAGALAADAGAHPTVPGLPPGIEAVRRGDRLYLLNHGDAARTVALAGLTPADADASDVLVGPRDVRVVELAPR</sequence>